<dbReference type="InterPro" id="IPR010046">
    <property type="entry name" value="Mopterin_OxRdtse_a_bac"/>
</dbReference>
<dbReference type="InterPro" id="IPR037951">
    <property type="entry name" value="MopB_CT_YdeP"/>
</dbReference>
<dbReference type="PIRSF" id="PIRSF000144">
    <property type="entry name" value="CbbBc"/>
    <property type="match status" value="1"/>
</dbReference>
<comment type="similarity">
    <text evidence="3">Belongs to the prokaryotic molybdopterin-containing oxidoreductase family.</text>
</comment>
<evidence type="ECO:0000256" key="4">
    <source>
        <dbReference type="ARBA" id="ARBA00022485"/>
    </source>
</evidence>
<dbReference type="Gene3D" id="3.40.228.10">
    <property type="entry name" value="Dimethylsulfoxide Reductase, domain 2"/>
    <property type="match status" value="1"/>
</dbReference>
<proteinExistence type="inferred from homology"/>
<accession>A0ABW1JTG5</accession>
<evidence type="ECO:0000256" key="9">
    <source>
        <dbReference type="ARBA" id="ARBA00023014"/>
    </source>
</evidence>
<comment type="cofactor">
    <cofactor evidence="2">
        <name>[4Fe-4S] cluster</name>
        <dbReference type="ChEBI" id="CHEBI:49883"/>
    </cofactor>
</comment>
<keyword evidence="13" id="KW-1185">Reference proteome</keyword>
<keyword evidence="6" id="KW-0479">Metal-binding</keyword>
<evidence type="ECO:0000256" key="7">
    <source>
        <dbReference type="ARBA" id="ARBA00023002"/>
    </source>
</evidence>
<reference evidence="13" key="1">
    <citation type="journal article" date="2019" name="Int. J. Syst. Evol. Microbiol.">
        <title>The Global Catalogue of Microorganisms (GCM) 10K type strain sequencing project: providing services to taxonomists for standard genome sequencing and annotation.</title>
        <authorList>
            <consortium name="The Broad Institute Genomics Platform"/>
            <consortium name="The Broad Institute Genome Sequencing Center for Infectious Disease"/>
            <person name="Wu L."/>
            <person name="Ma J."/>
        </authorList>
    </citation>
    <scope>NUCLEOTIDE SEQUENCE [LARGE SCALE GENOMIC DNA]</scope>
    <source>
        <strain evidence="13">CCUG 36956</strain>
    </source>
</reference>
<dbReference type="NCBIfam" id="TIGR01701">
    <property type="entry name" value="Fdhalpha-like"/>
    <property type="match status" value="1"/>
</dbReference>
<evidence type="ECO:0000259" key="11">
    <source>
        <dbReference type="Pfam" id="PF01568"/>
    </source>
</evidence>
<dbReference type="InterPro" id="IPR041953">
    <property type="entry name" value="YdeP_MopB"/>
</dbReference>
<dbReference type="RefSeq" id="WP_378606869.1">
    <property type="nucleotide sequence ID" value="NZ_JBHSQN010000011.1"/>
</dbReference>
<dbReference type="EMBL" id="JBHSQN010000011">
    <property type="protein sequence ID" value="MFC6012752.1"/>
    <property type="molecule type" value="Genomic_DNA"/>
</dbReference>
<gene>
    <name evidence="12" type="ORF">ACFP3H_16975</name>
</gene>
<dbReference type="SUPFAM" id="SSF53706">
    <property type="entry name" value="Formate dehydrogenase/DMSO reductase, domains 1-3"/>
    <property type="match status" value="1"/>
</dbReference>
<keyword evidence="8" id="KW-0408">Iron</keyword>
<evidence type="ECO:0000256" key="1">
    <source>
        <dbReference type="ARBA" id="ARBA00001942"/>
    </source>
</evidence>
<dbReference type="CDD" id="cd02767">
    <property type="entry name" value="MopB_ydeP"/>
    <property type="match status" value="1"/>
</dbReference>
<dbReference type="PANTHER" id="PTHR43105:SF4">
    <property type="entry name" value="PROTEIN YDEP"/>
    <property type="match status" value="1"/>
</dbReference>
<evidence type="ECO:0000256" key="5">
    <source>
        <dbReference type="ARBA" id="ARBA00022505"/>
    </source>
</evidence>
<dbReference type="SUPFAM" id="SSF50692">
    <property type="entry name" value="ADC-like"/>
    <property type="match status" value="1"/>
</dbReference>
<dbReference type="Gene3D" id="3.40.50.740">
    <property type="match status" value="1"/>
</dbReference>
<keyword evidence="5" id="KW-0500">Molybdenum</keyword>
<keyword evidence="4" id="KW-0004">4Fe-4S</keyword>
<feature type="domain" description="Molybdopterin oxidoreductase" evidence="10">
    <location>
        <begin position="116"/>
        <end position="492"/>
    </location>
</feature>
<dbReference type="Pfam" id="PF00384">
    <property type="entry name" value="Molybdopterin"/>
    <property type="match status" value="1"/>
</dbReference>
<dbReference type="PANTHER" id="PTHR43105">
    <property type="entry name" value="RESPIRATORY NITRATE REDUCTASE"/>
    <property type="match status" value="1"/>
</dbReference>
<evidence type="ECO:0000259" key="10">
    <source>
        <dbReference type="Pfam" id="PF00384"/>
    </source>
</evidence>
<dbReference type="InterPro" id="IPR009010">
    <property type="entry name" value="Asp_de-COase-like_dom_sf"/>
</dbReference>
<dbReference type="InterPro" id="IPR006657">
    <property type="entry name" value="MoPterin_dinucl-bd_dom"/>
</dbReference>
<dbReference type="InterPro" id="IPR050123">
    <property type="entry name" value="Prok_molybdopt-oxidoreductase"/>
</dbReference>
<comment type="caution">
    <text evidence="12">The sequence shown here is derived from an EMBL/GenBank/DDBJ whole genome shotgun (WGS) entry which is preliminary data.</text>
</comment>
<comment type="cofactor">
    <cofactor evidence="1">
        <name>Mo-bis(molybdopterin guanine dinucleotide)</name>
        <dbReference type="ChEBI" id="CHEBI:60539"/>
    </cofactor>
</comment>
<feature type="domain" description="Molybdopterin dinucleotide-binding" evidence="11">
    <location>
        <begin position="643"/>
        <end position="749"/>
    </location>
</feature>
<evidence type="ECO:0000313" key="12">
    <source>
        <dbReference type="EMBL" id="MFC6012752.1"/>
    </source>
</evidence>
<evidence type="ECO:0000313" key="13">
    <source>
        <dbReference type="Proteomes" id="UP001596223"/>
    </source>
</evidence>
<evidence type="ECO:0000256" key="8">
    <source>
        <dbReference type="ARBA" id="ARBA00023004"/>
    </source>
</evidence>
<dbReference type="Gene3D" id="2.40.40.20">
    <property type="match status" value="1"/>
</dbReference>
<protein>
    <submittedName>
        <fullName evidence="12">FdhF/YdeP family oxidoreductase</fullName>
    </submittedName>
</protein>
<name>A0ABW1JTG5_9NOCA</name>
<keyword evidence="9" id="KW-0411">Iron-sulfur</keyword>
<keyword evidence="7" id="KW-0560">Oxidoreductase</keyword>
<sequence>MTSIEDHEDDLTVTPPKKWAVGVPAVVHAMEYSYSQNSPGRIALTLLNINQTKGFDCPGCAWPEPKHRHLNEYCENGAKHINDEATTRRVTAEFFATHPIAELDTMSDWWLNQQGRLTEPMVKRPGATHYEPIGWDAALNLIATELRGLDTPDQALFYTSGRLNNEAAFLLQLFARAYGTNNLPDCSNMCHESSGSALTQTIGVGKGTVSLEDIYEADLVFVVGQNPGTNHPRMLSALEETKRNGGTIVAVNPLPEAGLIRFKNPQKVRGVLGRGTAIADIFLKIRPGGDLALFQMLNKLLLDAEEAAPGTVLDHEFIASQTTGFAEFAEHARQVNWEHTLTATGLTRAEIEAVHAQILASKKVIVCWAMGLTQHRHGVPTIREVVDFLLLRGNLGRPGAGVCPVRGHSNVQGDRTMGIWERMPQSFMDALGKEFDFTPPFEHGLDAVDAIRAMRDGTAKVFLGVAGNFARATPDSEVTEAALRQCSLTVQISTKLNRSHTVCGDTALILPTLGRSDRDIQATGEQFYTVEDSMSQVRTSRGRLDPASPHLLSEVAIIARLARATLGAESAIAWEDFIADYGVVRDHIAAVVPGFENFNERVTAPGGMPLVNPVNRGIYRTRSGKAEFTCNDFDSIEVPPGYLVLQSLRSHDQWNTIPYAANDRYRGIHDARRVVLVNPEDLAERGLADGDVVDLVSIWHDGTERRAEKFVAVGYPASRGSAAAYYPETNVLVPLDSVADISNTPTSKGIIVRLEPVR</sequence>
<dbReference type="InterPro" id="IPR006656">
    <property type="entry name" value="Mopterin_OxRdtase"/>
</dbReference>
<evidence type="ECO:0000256" key="2">
    <source>
        <dbReference type="ARBA" id="ARBA00001966"/>
    </source>
</evidence>
<dbReference type="Proteomes" id="UP001596223">
    <property type="component" value="Unassembled WGS sequence"/>
</dbReference>
<dbReference type="Pfam" id="PF01568">
    <property type="entry name" value="Molydop_binding"/>
    <property type="match status" value="1"/>
</dbReference>
<dbReference type="CDD" id="cd02787">
    <property type="entry name" value="MopB_CT_ydeP"/>
    <property type="match status" value="1"/>
</dbReference>
<evidence type="ECO:0000256" key="6">
    <source>
        <dbReference type="ARBA" id="ARBA00022723"/>
    </source>
</evidence>
<organism evidence="12 13">
    <name type="scientific">Nocardia lasii</name>
    <dbReference type="NCBI Taxonomy" id="1616107"/>
    <lineage>
        <taxon>Bacteria</taxon>
        <taxon>Bacillati</taxon>
        <taxon>Actinomycetota</taxon>
        <taxon>Actinomycetes</taxon>
        <taxon>Mycobacteriales</taxon>
        <taxon>Nocardiaceae</taxon>
        <taxon>Nocardia</taxon>
    </lineage>
</organism>
<evidence type="ECO:0000256" key="3">
    <source>
        <dbReference type="ARBA" id="ARBA00010312"/>
    </source>
</evidence>